<dbReference type="GO" id="GO:0000160">
    <property type="term" value="P:phosphorelay signal transduction system"/>
    <property type="evidence" value="ECO:0007669"/>
    <property type="project" value="InterPro"/>
</dbReference>
<organism evidence="5 6">
    <name type="scientific">Rahnella sp. (strain Y9602)</name>
    <dbReference type="NCBI Taxonomy" id="2703885"/>
    <lineage>
        <taxon>Bacteria</taxon>
        <taxon>Pseudomonadati</taxon>
        <taxon>Pseudomonadota</taxon>
        <taxon>Gammaproteobacteria</taxon>
        <taxon>Enterobacterales</taxon>
        <taxon>Yersiniaceae</taxon>
        <taxon>Rahnella</taxon>
    </lineage>
</organism>
<evidence type="ECO:0000256" key="3">
    <source>
        <dbReference type="SAM" id="Phobius"/>
    </source>
</evidence>
<dbReference type="EMBL" id="CP002507">
    <property type="protein sequence ID" value="ADW76666.1"/>
    <property type="molecule type" value="Genomic_DNA"/>
</dbReference>
<reference evidence="6" key="1">
    <citation type="submission" date="2011-01" db="EMBL/GenBank/DDBJ databases">
        <title>Complete sequence of plasmid2 of Rahnella sp. Y9602.</title>
        <authorList>
            <consortium name="US DOE Joint Genome Institute"/>
            <person name="Lucas S."/>
            <person name="Copeland A."/>
            <person name="Lapidus A."/>
            <person name="Cheng J.-F."/>
            <person name="Goodwin L."/>
            <person name="Pitluck S."/>
            <person name="Lu M."/>
            <person name="Detter J.C."/>
            <person name="Han C."/>
            <person name="Tapia R."/>
            <person name="Land M."/>
            <person name="Hauser L."/>
            <person name="Kyrpides N."/>
            <person name="Ivanova N."/>
            <person name="Ovchinnikova G."/>
            <person name="Pagani I."/>
            <person name="Sobecky P.A."/>
            <person name="Martinez R.J."/>
            <person name="Woyke T."/>
        </authorList>
    </citation>
    <scope>NUCLEOTIDE SEQUENCE [LARGE SCALE GENOMIC DNA]</scope>
    <source>
        <strain evidence="6">Y9602</strain>
        <plasmid evidence="6">pRAHAQ02</plasmid>
    </source>
</reference>
<dbReference type="InterPro" id="IPR036388">
    <property type="entry name" value="WH-like_DNA-bd_sf"/>
</dbReference>
<dbReference type="InterPro" id="IPR016032">
    <property type="entry name" value="Sig_transdc_resp-reg_C-effctor"/>
</dbReference>
<dbReference type="Gene3D" id="1.10.10.10">
    <property type="entry name" value="Winged helix-like DNA-binding domain superfamily/Winged helix DNA-binding domain"/>
    <property type="match status" value="1"/>
</dbReference>
<dbReference type="Pfam" id="PF00486">
    <property type="entry name" value="Trans_reg_C"/>
    <property type="match status" value="1"/>
</dbReference>
<dbReference type="KEGG" id="rah:Rahaq_5095"/>
<feature type="domain" description="OmpR/PhoB-type" evidence="4">
    <location>
        <begin position="4"/>
        <end position="108"/>
    </location>
</feature>
<evidence type="ECO:0000256" key="2">
    <source>
        <dbReference type="PROSITE-ProRule" id="PRU01091"/>
    </source>
</evidence>
<dbReference type="HOGENOM" id="CLU_075545_0_0_6"/>
<dbReference type="PROSITE" id="PS51755">
    <property type="entry name" value="OMPR_PHOB"/>
    <property type="match status" value="1"/>
</dbReference>
<feature type="transmembrane region" description="Helical" evidence="3">
    <location>
        <begin position="155"/>
        <end position="175"/>
    </location>
</feature>
<proteinExistence type="predicted"/>
<evidence type="ECO:0000259" key="4">
    <source>
        <dbReference type="PROSITE" id="PS51755"/>
    </source>
</evidence>
<dbReference type="GO" id="GO:0003677">
    <property type="term" value="F:DNA binding"/>
    <property type="evidence" value="ECO:0007669"/>
    <property type="project" value="UniProtKB-UniRule"/>
</dbReference>
<keyword evidence="5" id="KW-0614">Plasmid</keyword>
<sequence precursor="true">MTNLKLYLLEDKVFYDPLTHSIYISDKVESQLTLAIPASLCLLSLLQHKGEIVSHADLLAFAWESRGMMVSPNTLYQNMSILRKALVSLGVSDEMIKTVPKRGFVISSAFPVEFIYEVDEVDDYSPTITVDIIQPDETEEITTARLTHFRHSFPYLRWGTLAVCCLIVFYFVYFLTKLWNEDIIPQYIGPDFTKVENIEDCQVYRNYSLRSDAFFTQFLADQKAVCGKEKWWYLINHPPSPQVSLLKCSHAMSEKRTDKASLCTSDFFTETGQND</sequence>
<evidence type="ECO:0000313" key="5">
    <source>
        <dbReference type="EMBL" id="ADW76666.1"/>
    </source>
</evidence>
<dbReference type="Proteomes" id="UP000007257">
    <property type="component" value="Plasmid pRAHAQ02"/>
</dbReference>
<gene>
    <name evidence="5" type="ordered locus">Rahaq_5095</name>
</gene>
<dbReference type="CDD" id="cd00383">
    <property type="entry name" value="trans_reg_C"/>
    <property type="match status" value="1"/>
</dbReference>
<dbReference type="AlphaFoldDB" id="A0A0H3FK18"/>
<keyword evidence="1 2" id="KW-0238">DNA-binding</keyword>
<geneLocation type="plasmid" evidence="5 6">
    <name>pRAHAQ02</name>
</geneLocation>
<dbReference type="SMART" id="SM00862">
    <property type="entry name" value="Trans_reg_C"/>
    <property type="match status" value="1"/>
</dbReference>
<dbReference type="InterPro" id="IPR001867">
    <property type="entry name" value="OmpR/PhoB-type_DNA-bd"/>
</dbReference>
<evidence type="ECO:0000256" key="1">
    <source>
        <dbReference type="ARBA" id="ARBA00023125"/>
    </source>
</evidence>
<protein>
    <submittedName>
        <fullName evidence="5">Transcriptional regulator, CadC</fullName>
    </submittedName>
</protein>
<dbReference type="GO" id="GO:0006355">
    <property type="term" value="P:regulation of DNA-templated transcription"/>
    <property type="evidence" value="ECO:0007669"/>
    <property type="project" value="InterPro"/>
</dbReference>
<keyword evidence="3" id="KW-0472">Membrane</keyword>
<dbReference type="SUPFAM" id="SSF46894">
    <property type="entry name" value="C-terminal effector domain of the bipartite response regulators"/>
    <property type="match status" value="1"/>
</dbReference>
<keyword evidence="3" id="KW-1133">Transmembrane helix</keyword>
<name>A0A0H3FK18_RAHSY</name>
<keyword evidence="3" id="KW-0812">Transmembrane</keyword>
<evidence type="ECO:0000313" key="6">
    <source>
        <dbReference type="Proteomes" id="UP000007257"/>
    </source>
</evidence>
<feature type="DNA-binding region" description="OmpR/PhoB-type" evidence="2">
    <location>
        <begin position="4"/>
        <end position="108"/>
    </location>
</feature>
<reference evidence="5 6" key="2">
    <citation type="journal article" date="2012" name="J. Bacteriol.">
        <title>Complete Genome Sequence of Rahnella sp. Strain Y9602, a Gammaproteobacterium Isolate from Metal- and Radionuclide-Contaminated Soil.</title>
        <authorList>
            <person name="Martinez R.J."/>
            <person name="Bruce D."/>
            <person name="Detter C."/>
            <person name="Goodwin L.A."/>
            <person name="Han J."/>
            <person name="Han C.S."/>
            <person name="Held B."/>
            <person name="Land M.L."/>
            <person name="Mikhailova N."/>
            <person name="Nolan M."/>
            <person name="Pennacchio L."/>
            <person name="Pitluck S."/>
            <person name="Tapia R."/>
            <person name="Woyke T."/>
            <person name="Sobecky P.A."/>
        </authorList>
    </citation>
    <scope>NUCLEOTIDE SEQUENCE [LARGE SCALE GENOMIC DNA]</scope>
    <source>
        <strain evidence="5 6">Y9602</strain>
        <plasmid evidence="5 6">pRAHAQ02</plasmid>
    </source>
</reference>
<accession>A0A0H3FK18</accession>
<dbReference type="RefSeq" id="WP_013578346.1">
    <property type="nucleotide sequence ID" value="NC_015063.1"/>
</dbReference>